<dbReference type="PANTHER" id="PTHR42852:SF17">
    <property type="entry name" value="THIOREDOXIN-LIKE PROTEIN HI_1115"/>
    <property type="match status" value="1"/>
</dbReference>
<evidence type="ECO:0000313" key="6">
    <source>
        <dbReference type="EMBL" id="AMY11421.1"/>
    </source>
</evidence>
<dbReference type="InterPro" id="IPR036249">
    <property type="entry name" value="Thioredoxin-like_sf"/>
</dbReference>
<dbReference type="InterPro" id="IPR000889">
    <property type="entry name" value="Glutathione_peroxidase"/>
</dbReference>
<evidence type="ECO:0000256" key="1">
    <source>
        <dbReference type="ARBA" id="ARBA00006926"/>
    </source>
</evidence>
<keyword evidence="7" id="KW-1185">Reference proteome</keyword>
<dbReference type="PANTHER" id="PTHR42852">
    <property type="entry name" value="THIOL:DISULFIDE INTERCHANGE PROTEIN DSBE"/>
    <property type="match status" value="1"/>
</dbReference>
<reference evidence="6 7" key="1">
    <citation type="journal article" date="2016" name="Genome Announc.">
        <title>First Complete Genome Sequence of a Subdivision 6 Acidobacterium Strain.</title>
        <authorList>
            <person name="Huang S."/>
            <person name="Vieira S."/>
            <person name="Bunk B."/>
            <person name="Riedel T."/>
            <person name="Sproer C."/>
            <person name="Overmann J."/>
        </authorList>
    </citation>
    <scope>NUCLEOTIDE SEQUENCE [LARGE SCALE GENOMIC DNA]</scope>
    <source>
        <strain evidence="7">DSM 100886 HEG_-6_39</strain>
    </source>
</reference>
<dbReference type="PROSITE" id="PS00194">
    <property type="entry name" value="THIOREDOXIN_1"/>
    <property type="match status" value="1"/>
</dbReference>
<dbReference type="Gene3D" id="3.40.30.10">
    <property type="entry name" value="Glutaredoxin"/>
    <property type="match status" value="1"/>
</dbReference>
<name>A0A143PSQ5_LUTPR</name>
<dbReference type="InterPro" id="IPR013766">
    <property type="entry name" value="Thioredoxin_domain"/>
</dbReference>
<evidence type="ECO:0000256" key="2">
    <source>
        <dbReference type="ARBA" id="ARBA00022559"/>
    </source>
</evidence>
<protein>
    <submittedName>
        <fullName evidence="6">Thiol-disulfide oxidoreductase ResA</fullName>
    </submittedName>
</protein>
<comment type="similarity">
    <text evidence="1">Belongs to the glutathione peroxidase family.</text>
</comment>
<evidence type="ECO:0000256" key="3">
    <source>
        <dbReference type="ARBA" id="ARBA00023002"/>
    </source>
</evidence>
<keyword evidence="2" id="KW-0575">Peroxidase</keyword>
<dbReference type="EMBL" id="CP015136">
    <property type="protein sequence ID" value="AMY11421.1"/>
    <property type="molecule type" value="Genomic_DNA"/>
</dbReference>
<dbReference type="SUPFAM" id="SSF52833">
    <property type="entry name" value="Thioredoxin-like"/>
    <property type="match status" value="1"/>
</dbReference>
<dbReference type="PROSITE" id="PS51355">
    <property type="entry name" value="GLUTATHIONE_PEROXID_3"/>
    <property type="match status" value="1"/>
</dbReference>
<dbReference type="InterPro" id="IPR017937">
    <property type="entry name" value="Thioredoxin_CS"/>
</dbReference>
<accession>A0A143PSQ5</accession>
<dbReference type="InterPro" id="IPR000866">
    <property type="entry name" value="AhpC/TSA"/>
</dbReference>
<dbReference type="PROSITE" id="PS51352">
    <property type="entry name" value="THIOREDOXIN_2"/>
    <property type="match status" value="1"/>
</dbReference>
<reference evidence="7" key="2">
    <citation type="submission" date="2016-04" db="EMBL/GenBank/DDBJ databases">
        <title>First Complete Genome Sequence of a Subdivision 6 Acidobacterium.</title>
        <authorList>
            <person name="Huang S."/>
            <person name="Vieira S."/>
            <person name="Bunk B."/>
            <person name="Riedel T."/>
            <person name="Sproeer C."/>
            <person name="Overmann J."/>
        </authorList>
    </citation>
    <scope>NUCLEOTIDE SEQUENCE [LARGE SCALE GENOMIC DNA]</scope>
    <source>
        <strain evidence="7">DSM 100886 HEG_-6_39</strain>
    </source>
</reference>
<keyword evidence="3" id="KW-0560">Oxidoreductase</keyword>
<dbReference type="STRING" id="1855912.LuPra_04671"/>
<dbReference type="CDD" id="cd02966">
    <property type="entry name" value="TlpA_like_family"/>
    <property type="match status" value="1"/>
</dbReference>
<evidence type="ECO:0000256" key="4">
    <source>
        <dbReference type="ARBA" id="ARBA00023284"/>
    </source>
</evidence>
<dbReference type="RefSeq" id="WP_110172969.1">
    <property type="nucleotide sequence ID" value="NZ_CP015136.1"/>
</dbReference>
<keyword evidence="4" id="KW-0676">Redox-active center</keyword>
<dbReference type="AlphaFoldDB" id="A0A143PSQ5"/>
<dbReference type="Proteomes" id="UP000076079">
    <property type="component" value="Chromosome"/>
</dbReference>
<proteinExistence type="inferred from homology"/>
<dbReference type="OrthoDB" id="25753at2"/>
<evidence type="ECO:0000313" key="7">
    <source>
        <dbReference type="Proteomes" id="UP000076079"/>
    </source>
</evidence>
<feature type="domain" description="Thioredoxin" evidence="5">
    <location>
        <begin position="43"/>
        <end position="182"/>
    </location>
</feature>
<dbReference type="GO" id="GO:0004601">
    <property type="term" value="F:peroxidase activity"/>
    <property type="evidence" value="ECO:0007669"/>
    <property type="project" value="UniProtKB-KW"/>
</dbReference>
<dbReference type="Pfam" id="PF00578">
    <property type="entry name" value="AhpC-TSA"/>
    <property type="match status" value="1"/>
</dbReference>
<organism evidence="6 7">
    <name type="scientific">Luteitalea pratensis</name>
    <dbReference type="NCBI Taxonomy" id="1855912"/>
    <lineage>
        <taxon>Bacteria</taxon>
        <taxon>Pseudomonadati</taxon>
        <taxon>Acidobacteriota</taxon>
        <taxon>Vicinamibacteria</taxon>
        <taxon>Vicinamibacterales</taxon>
        <taxon>Vicinamibacteraceae</taxon>
        <taxon>Luteitalea</taxon>
    </lineage>
</organism>
<sequence length="182" mass="19945">MNMRWILAGVAALGLGLAAIPFIPVGTSTAASSAKAAPASCEAKAKPASYAFQVKDVDGKTVNLADYKGKVLMMNFFATWCGPCKFETPMFVQLQEEYRAKGVAFLGVQVEDDPALLKAFKDEYKVNYPLLVANEREDVENAFGPFWGLPVTLMITRDGTICKRHMGLASKEQMEKEIQNLL</sequence>
<dbReference type="InterPro" id="IPR050553">
    <property type="entry name" value="Thioredoxin_ResA/DsbE_sf"/>
</dbReference>
<gene>
    <name evidence="6" type="primary">resA_2</name>
    <name evidence="6" type="ORF">LuPra_04671</name>
</gene>
<dbReference type="GO" id="GO:0006979">
    <property type="term" value="P:response to oxidative stress"/>
    <property type="evidence" value="ECO:0007669"/>
    <property type="project" value="InterPro"/>
</dbReference>
<evidence type="ECO:0000259" key="5">
    <source>
        <dbReference type="PROSITE" id="PS51352"/>
    </source>
</evidence>
<dbReference type="KEGG" id="abac:LuPra_04671"/>